<comment type="similarity">
    <text evidence="2">Belongs to the cation diffusion facilitator (CDF) transporter (TC 2.A.4) family.</text>
</comment>
<dbReference type="InterPro" id="IPR002524">
    <property type="entry name" value="Cation_efflux"/>
</dbReference>
<evidence type="ECO:0000256" key="5">
    <source>
        <dbReference type="ARBA" id="ARBA00022989"/>
    </source>
</evidence>
<keyword evidence="6 7" id="KW-0472">Membrane</keyword>
<dbReference type="Proteomes" id="UP000241434">
    <property type="component" value="Unassembled WGS sequence"/>
</dbReference>
<accession>A0A2P7Q2G9</accession>
<dbReference type="NCBIfam" id="TIGR01297">
    <property type="entry name" value="CDF"/>
    <property type="match status" value="1"/>
</dbReference>
<feature type="domain" description="Cation efflux protein cytoplasmic" evidence="9">
    <location>
        <begin position="213"/>
        <end position="287"/>
    </location>
</feature>
<keyword evidence="4 7" id="KW-0812">Transmembrane</keyword>
<evidence type="ECO:0000256" key="6">
    <source>
        <dbReference type="ARBA" id="ARBA00023136"/>
    </source>
</evidence>
<dbReference type="InterPro" id="IPR027470">
    <property type="entry name" value="Cation_efflux_CTD"/>
</dbReference>
<dbReference type="EMBL" id="JYGE01000002">
    <property type="protein sequence ID" value="PSJ32158.1"/>
    <property type="molecule type" value="Genomic_DNA"/>
</dbReference>
<dbReference type="GO" id="GO:0006882">
    <property type="term" value="P:intracellular zinc ion homeostasis"/>
    <property type="evidence" value="ECO:0007669"/>
    <property type="project" value="TreeGrafter"/>
</dbReference>
<evidence type="ECO:0000259" key="9">
    <source>
        <dbReference type="Pfam" id="PF16916"/>
    </source>
</evidence>
<dbReference type="PANTHER" id="PTHR43840">
    <property type="entry name" value="MITOCHONDRIAL METAL TRANSPORTER 1-RELATED"/>
    <property type="match status" value="1"/>
</dbReference>
<evidence type="ECO:0000256" key="1">
    <source>
        <dbReference type="ARBA" id="ARBA00004141"/>
    </source>
</evidence>
<dbReference type="RefSeq" id="WP_106776141.1">
    <property type="nucleotide sequence ID" value="NZ_JYGE01000002.1"/>
</dbReference>
<dbReference type="PANTHER" id="PTHR43840:SF15">
    <property type="entry name" value="MITOCHONDRIAL METAL TRANSPORTER 1-RELATED"/>
    <property type="match status" value="1"/>
</dbReference>
<dbReference type="Pfam" id="PF01545">
    <property type="entry name" value="Cation_efflux"/>
    <property type="match status" value="1"/>
</dbReference>
<feature type="transmembrane region" description="Helical" evidence="7">
    <location>
        <begin position="157"/>
        <end position="175"/>
    </location>
</feature>
<evidence type="ECO:0000256" key="4">
    <source>
        <dbReference type="ARBA" id="ARBA00022692"/>
    </source>
</evidence>
<evidence type="ECO:0000256" key="2">
    <source>
        <dbReference type="ARBA" id="ARBA00008114"/>
    </source>
</evidence>
<dbReference type="GO" id="GO:0015086">
    <property type="term" value="F:cadmium ion transmembrane transporter activity"/>
    <property type="evidence" value="ECO:0007669"/>
    <property type="project" value="TreeGrafter"/>
</dbReference>
<evidence type="ECO:0000256" key="3">
    <source>
        <dbReference type="ARBA" id="ARBA00022448"/>
    </source>
</evidence>
<dbReference type="InterPro" id="IPR058533">
    <property type="entry name" value="Cation_efflux_TM"/>
</dbReference>
<evidence type="ECO:0000313" key="10">
    <source>
        <dbReference type="EMBL" id="PSJ32158.1"/>
    </source>
</evidence>
<sequence>MEKNNYKEVQKILAIILVANLLVAGLKILVGTIIKSTSMTADGFHSVSDGASNVIGLIGIHFASKGRDKEHPYGHSKYETLAGLFISLMLFIAGGNVILAAIEKFRNPVMPEVTTMSLLALVFTLIVNIVVSNIEYRKGKELNSQILISDSMHTRSDVYISLGVLATLIAIKLGLPIWIDPLASLVVAAFIIQAAYEIFRNNSHILLDGEAIDSEDIREVVMSFEEVKDVHKIRSRSSINIVNVDLHLVVDPELDVEESHKLTHDIEDAIRDKFDENLQLIAHLEPHEDSTESSE</sequence>
<comment type="caution">
    <text evidence="10">The sequence shown here is derived from an EMBL/GenBank/DDBJ whole genome shotgun (WGS) entry which is preliminary data.</text>
</comment>
<protein>
    <submittedName>
        <fullName evidence="10">Cation transporter</fullName>
    </submittedName>
</protein>
<dbReference type="InterPro" id="IPR027469">
    <property type="entry name" value="Cation_efflux_TMD_sf"/>
</dbReference>
<dbReference type="FunFam" id="1.20.1510.10:FF:000006">
    <property type="entry name" value="Divalent cation efflux transporter"/>
    <property type="match status" value="1"/>
</dbReference>
<dbReference type="Gene3D" id="3.30.70.1350">
    <property type="entry name" value="Cation efflux protein, cytoplasmic domain"/>
    <property type="match status" value="1"/>
</dbReference>
<feature type="transmembrane region" description="Helical" evidence="7">
    <location>
        <begin position="12"/>
        <end position="34"/>
    </location>
</feature>
<proteinExistence type="inferred from homology"/>
<feature type="transmembrane region" description="Helical" evidence="7">
    <location>
        <begin position="46"/>
        <end position="63"/>
    </location>
</feature>
<dbReference type="GO" id="GO:0005886">
    <property type="term" value="C:plasma membrane"/>
    <property type="evidence" value="ECO:0007669"/>
    <property type="project" value="TreeGrafter"/>
</dbReference>
<dbReference type="AlphaFoldDB" id="A0A2P7Q2G9"/>
<dbReference type="GO" id="GO:0015341">
    <property type="term" value="F:zinc efflux antiporter activity"/>
    <property type="evidence" value="ECO:0007669"/>
    <property type="project" value="TreeGrafter"/>
</dbReference>
<dbReference type="SUPFAM" id="SSF161111">
    <property type="entry name" value="Cation efflux protein transmembrane domain-like"/>
    <property type="match status" value="1"/>
</dbReference>
<keyword evidence="3" id="KW-0813">Transport</keyword>
<feature type="transmembrane region" description="Helical" evidence="7">
    <location>
        <begin position="114"/>
        <end position="136"/>
    </location>
</feature>
<comment type="subcellular location">
    <subcellularLocation>
        <location evidence="1">Membrane</location>
        <topology evidence="1">Multi-pass membrane protein</topology>
    </subcellularLocation>
</comment>
<keyword evidence="5 7" id="KW-1133">Transmembrane helix</keyword>
<name>A0A2P7Q2G9_9FIRM</name>
<dbReference type="OrthoDB" id="9806522at2"/>
<evidence type="ECO:0000259" key="8">
    <source>
        <dbReference type="Pfam" id="PF01545"/>
    </source>
</evidence>
<dbReference type="Gene3D" id="1.20.1510.10">
    <property type="entry name" value="Cation efflux protein transmembrane domain"/>
    <property type="match status" value="1"/>
</dbReference>
<dbReference type="InterPro" id="IPR036837">
    <property type="entry name" value="Cation_efflux_CTD_sf"/>
</dbReference>
<feature type="transmembrane region" description="Helical" evidence="7">
    <location>
        <begin position="84"/>
        <end position="102"/>
    </location>
</feature>
<feature type="domain" description="Cation efflux protein transmembrane" evidence="8">
    <location>
        <begin position="14"/>
        <end position="207"/>
    </location>
</feature>
<reference evidence="10" key="1">
    <citation type="thesis" date="2015" institute="Rutgers" country="The State University of New Jersey, 14 College Farm Rd., New Brunswick, NJ, USA">
        <title>Ammonia toxicity in bacteria and its implications for treatment of and resource recovery from highly nitrogenous organic wastes.</title>
        <authorList>
            <person name="Luther A.K."/>
        </authorList>
    </citation>
    <scope>NUCLEOTIDE SEQUENCE</scope>
    <source>
        <strain evidence="10">RT-10B</strain>
    </source>
</reference>
<evidence type="ECO:0000313" key="11">
    <source>
        <dbReference type="Proteomes" id="UP000241434"/>
    </source>
</evidence>
<evidence type="ECO:0000256" key="7">
    <source>
        <dbReference type="SAM" id="Phobius"/>
    </source>
</evidence>
<dbReference type="InterPro" id="IPR050291">
    <property type="entry name" value="CDF_Transporter"/>
</dbReference>
<keyword evidence="11" id="KW-1185">Reference proteome</keyword>
<organism evidence="10 11">
    <name type="scientific">Peptostreptococcus russellii</name>
    <dbReference type="NCBI Taxonomy" id="215200"/>
    <lineage>
        <taxon>Bacteria</taxon>
        <taxon>Bacillati</taxon>
        <taxon>Bacillota</taxon>
        <taxon>Clostridia</taxon>
        <taxon>Peptostreptococcales</taxon>
        <taxon>Peptostreptococcaceae</taxon>
        <taxon>Peptostreptococcus</taxon>
    </lineage>
</organism>
<dbReference type="SUPFAM" id="SSF160240">
    <property type="entry name" value="Cation efflux protein cytoplasmic domain-like"/>
    <property type="match status" value="1"/>
</dbReference>
<dbReference type="GO" id="GO:0015093">
    <property type="term" value="F:ferrous iron transmembrane transporter activity"/>
    <property type="evidence" value="ECO:0007669"/>
    <property type="project" value="TreeGrafter"/>
</dbReference>
<gene>
    <name evidence="10" type="ORF">UF10_01905</name>
</gene>
<dbReference type="Pfam" id="PF16916">
    <property type="entry name" value="ZT_dimer"/>
    <property type="match status" value="1"/>
</dbReference>